<evidence type="ECO:0000313" key="2">
    <source>
        <dbReference type="Proteomes" id="UP001145114"/>
    </source>
</evidence>
<feature type="non-terminal residue" evidence="1">
    <location>
        <position position="1"/>
    </location>
</feature>
<accession>A0ACC1HQH6</accession>
<evidence type="ECO:0000313" key="1">
    <source>
        <dbReference type="EMBL" id="KAJ1676209.1"/>
    </source>
</evidence>
<dbReference type="Proteomes" id="UP001145114">
    <property type="component" value="Unassembled WGS sequence"/>
</dbReference>
<comment type="caution">
    <text evidence="1">The sequence shown here is derived from an EMBL/GenBank/DDBJ whole genome shotgun (WGS) entry which is preliminary data.</text>
</comment>
<protein>
    <submittedName>
        <fullName evidence="1">Uncharacterized protein</fullName>
    </submittedName>
</protein>
<reference evidence="1" key="1">
    <citation type="submission" date="2022-06" db="EMBL/GenBank/DDBJ databases">
        <title>Phylogenomic reconstructions and comparative analyses of Kickxellomycotina fungi.</title>
        <authorList>
            <person name="Reynolds N.K."/>
            <person name="Stajich J.E."/>
            <person name="Barry K."/>
            <person name="Grigoriev I.V."/>
            <person name="Crous P."/>
            <person name="Smith M.E."/>
        </authorList>
    </citation>
    <scope>NUCLEOTIDE SEQUENCE</scope>
    <source>
        <strain evidence="1">RSA 2271</strain>
    </source>
</reference>
<feature type="non-terminal residue" evidence="1">
    <location>
        <position position="199"/>
    </location>
</feature>
<dbReference type="EMBL" id="JAMZIH010004596">
    <property type="protein sequence ID" value="KAJ1676209.1"/>
    <property type="molecule type" value="Genomic_DNA"/>
</dbReference>
<name>A0ACC1HQH6_9FUNG</name>
<sequence length="199" mass="22481">THQLERDEWDGERDDLREQIETWKFDAAKWRQAFEEAEQDRAGVWSDGYKSRAELIATIQELERSLAQVRRELKESQDHAHELADSLDSERHAHTESRKQAEEKIADLSHKLAEREGQFKQSHADLLGQVVSLDKQLQAAKSVSGPPNNWSGNGNGDKQADIEALVESLEEVVAENKQLKERLASGACPACQGKLSDQE</sequence>
<keyword evidence="2" id="KW-1185">Reference proteome</keyword>
<gene>
    <name evidence="1" type="ORF">EV182_008645</name>
</gene>
<organism evidence="1 2">
    <name type="scientific">Spiromyces aspiralis</name>
    <dbReference type="NCBI Taxonomy" id="68401"/>
    <lineage>
        <taxon>Eukaryota</taxon>
        <taxon>Fungi</taxon>
        <taxon>Fungi incertae sedis</taxon>
        <taxon>Zoopagomycota</taxon>
        <taxon>Kickxellomycotina</taxon>
        <taxon>Kickxellomycetes</taxon>
        <taxon>Kickxellales</taxon>
        <taxon>Kickxellaceae</taxon>
        <taxon>Spiromyces</taxon>
    </lineage>
</organism>
<proteinExistence type="predicted"/>